<dbReference type="Proteomes" id="UP000293550">
    <property type="component" value="Unassembled WGS sequence"/>
</dbReference>
<dbReference type="UniPathway" id="UPA00343"/>
<keyword evidence="2 3" id="KW-0418">Kinase</keyword>
<dbReference type="GO" id="GO:0005524">
    <property type="term" value="F:ATP binding"/>
    <property type="evidence" value="ECO:0007669"/>
    <property type="project" value="UniProtKB-UniRule"/>
</dbReference>
<dbReference type="EC" id="2.7.1.170" evidence="2"/>
<dbReference type="SUPFAM" id="SSF53067">
    <property type="entry name" value="Actin-like ATPase domain"/>
    <property type="match status" value="1"/>
</dbReference>
<gene>
    <name evidence="2" type="primary">anmK</name>
    <name evidence="3" type="ORF">EQU50_06745</name>
</gene>
<dbReference type="GO" id="GO:0016773">
    <property type="term" value="F:phosphotransferase activity, alcohol group as acceptor"/>
    <property type="evidence" value="ECO:0007669"/>
    <property type="project" value="UniProtKB-UniRule"/>
</dbReference>
<comment type="function">
    <text evidence="2">Catalyzes the specific phosphorylation of 1,6-anhydro-N-acetylmuramic acid (anhMurNAc) with the simultaneous cleavage of the 1,6-anhydro ring, generating MurNAc-6-P. Is required for the utilization of anhMurNAc either imported from the medium or derived from its own cell wall murein, and thus plays a role in cell wall recycling.</text>
</comment>
<keyword evidence="2 3" id="KW-0808">Transferase</keyword>
<dbReference type="GO" id="GO:0097175">
    <property type="term" value="P:1,6-anhydro-N-acetyl-beta-muramic acid catabolic process"/>
    <property type="evidence" value="ECO:0007669"/>
    <property type="project" value="UniProtKB-UniRule"/>
</dbReference>
<comment type="pathway">
    <text evidence="2">Amino-sugar metabolism; 1,6-anhydro-N-acetylmuramate degradation.</text>
</comment>
<dbReference type="HAMAP" id="MF_01270">
    <property type="entry name" value="AnhMurNAc_kinase"/>
    <property type="match status" value="1"/>
</dbReference>
<keyword evidence="4" id="KW-1185">Reference proteome</keyword>
<accession>A0A4V2DZL8</accession>
<dbReference type="Gene3D" id="3.30.420.40">
    <property type="match status" value="2"/>
</dbReference>
<dbReference type="UniPathway" id="UPA00544"/>
<protein>
    <recommendedName>
        <fullName evidence="2">Anhydro-N-acetylmuramic acid kinase</fullName>
        <ecNumber evidence="2">2.7.1.170</ecNumber>
    </recommendedName>
    <alternativeName>
        <fullName evidence="2">AnhMurNAc kinase</fullName>
    </alternativeName>
</protein>
<evidence type="ECO:0000256" key="2">
    <source>
        <dbReference type="HAMAP-Rule" id="MF_01270"/>
    </source>
</evidence>
<dbReference type="GO" id="GO:0016301">
    <property type="term" value="F:kinase activity"/>
    <property type="evidence" value="ECO:0007669"/>
    <property type="project" value="UniProtKB-KW"/>
</dbReference>
<dbReference type="OrthoDB" id="9763949at2"/>
<dbReference type="NCBIfam" id="NF007141">
    <property type="entry name" value="PRK09585.1-5"/>
    <property type="match status" value="1"/>
</dbReference>
<keyword evidence="2" id="KW-0067">ATP-binding</keyword>
<dbReference type="InterPro" id="IPR043129">
    <property type="entry name" value="ATPase_NBD"/>
</dbReference>
<organism evidence="3 4">
    <name type="scientific">Candidatus Finniella inopinata</name>
    <dbReference type="NCBI Taxonomy" id="1696036"/>
    <lineage>
        <taxon>Bacteria</taxon>
        <taxon>Pseudomonadati</taxon>
        <taxon>Pseudomonadota</taxon>
        <taxon>Alphaproteobacteria</taxon>
        <taxon>Holosporales</taxon>
        <taxon>Candidatus Paracaedibacteraceae</taxon>
        <taxon>Candidatus Finniella</taxon>
    </lineage>
</organism>
<dbReference type="InterPro" id="IPR005338">
    <property type="entry name" value="Anhydro_N_Ac-Mur_kinase"/>
</dbReference>
<comment type="catalytic activity">
    <reaction evidence="2">
        <text>1,6-anhydro-N-acetyl-beta-muramate + ATP + H2O = N-acetyl-D-muramate 6-phosphate + ADP + H(+)</text>
        <dbReference type="Rhea" id="RHEA:24952"/>
        <dbReference type="ChEBI" id="CHEBI:15377"/>
        <dbReference type="ChEBI" id="CHEBI:15378"/>
        <dbReference type="ChEBI" id="CHEBI:30616"/>
        <dbReference type="ChEBI" id="CHEBI:58690"/>
        <dbReference type="ChEBI" id="CHEBI:58722"/>
        <dbReference type="ChEBI" id="CHEBI:456216"/>
        <dbReference type="EC" id="2.7.1.170"/>
    </reaction>
</comment>
<keyword evidence="1 2" id="KW-0119">Carbohydrate metabolism</keyword>
<dbReference type="AlphaFoldDB" id="A0A4V2DZL8"/>
<evidence type="ECO:0000313" key="4">
    <source>
        <dbReference type="Proteomes" id="UP000293550"/>
    </source>
</evidence>
<dbReference type="PANTHER" id="PTHR30605">
    <property type="entry name" value="ANHYDRO-N-ACETYLMURAMIC ACID KINASE"/>
    <property type="match status" value="1"/>
</dbReference>
<comment type="similarity">
    <text evidence="2">Belongs to the anhydro-N-acetylmuramic acid kinase family.</text>
</comment>
<comment type="caution">
    <text evidence="3">The sequence shown here is derived from an EMBL/GenBank/DDBJ whole genome shotgun (WGS) entry which is preliminary data.</text>
</comment>
<comment type="pathway">
    <text evidence="2">Cell wall biogenesis; peptidoglycan recycling.</text>
</comment>
<dbReference type="GO" id="GO:0006040">
    <property type="term" value="P:amino sugar metabolic process"/>
    <property type="evidence" value="ECO:0007669"/>
    <property type="project" value="InterPro"/>
</dbReference>
<reference evidence="3 4" key="1">
    <citation type="submission" date="2018-10" db="EMBL/GenBank/DDBJ databases">
        <title>An updated phylogeny of the Alphaproteobacteria reveals that the parasitic Rickettsiales and Holosporales have independent origins.</title>
        <authorList>
            <person name="Munoz-Gomez S.A."/>
            <person name="Hess S."/>
            <person name="Burger G."/>
            <person name="Lang B.F."/>
            <person name="Susko E."/>
            <person name="Slamovits C.H."/>
            <person name="Roger A.J."/>
        </authorList>
    </citation>
    <scope>NUCLEOTIDE SEQUENCE [LARGE SCALE GENOMIC DNA]</scope>
    <source>
        <strain evidence="3">HOLO01</strain>
    </source>
</reference>
<dbReference type="Pfam" id="PF03702">
    <property type="entry name" value="AnmK"/>
    <property type="match status" value="1"/>
</dbReference>
<evidence type="ECO:0000313" key="3">
    <source>
        <dbReference type="EMBL" id="RZI45507.1"/>
    </source>
</evidence>
<feature type="binding site" evidence="2">
    <location>
        <begin position="12"/>
        <end position="19"/>
    </location>
    <ligand>
        <name>ATP</name>
        <dbReference type="ChEBI" id="CHEBI:30616"/>
    </ligand>
</feature>
<keyword evidence="2" id="KW-0547">Nucleotide-binding</keyword>
<name>A0A4V2DZL8_9PROT</name>
<dbReference type="EMBL" id="SCFB01000010">
    <property type="protein sequence ID" value="RZI45507.1"/>
    <property type="molecule type" value="Genomic_DNA"/>
</dbReference>
<sequence length="355" mass="38481">MKPVWVIGLMSGTSLDGIDAAYVKTDGVQVSELGPGLTLPYDPAFRAELFDLLQNPFADNRGSLEQKLTDHHTHVVRQLVDQAGIQPALIGFHGQTILHRPRTETSNAQTIQIGDGQKMATDLGIPVVYDFRQNDVTHGGEGAPLVPVFHQALAADLPKPVAFVNVGGVANVTIITDDGLYAGDTGPGGALIDDWMKNRTGQNYDKNGETAAKGTAQNHLVEKWLQHPFFDNDLPKSLDRQTFYRFLTDCEPLSTNDGAATLTAFTVQAITNALSPYPQIQKLILTGGGRHNMFLRKQLSEGFSTQVVEDFGWNGDLIEAQAFAYLAMRSRQNLPLTLPTTTGVLEAVSGGRISS</sequence>
<dbReference type="PANTHER" id="PTHR30605:SF0">
    <property type="entry name" value="ANHYDRO-N-ACETYLMURAMIC ACID KINASE"/>
    <property type="match status" value="1"/>
</dbReference>
<dbReference type="RefSeq" id="WP_130154368.1">
    <property type="nucleotide sequence ID" value="NZ_SCFB01000010.1"/>
</dbReference>
<proteinExistence type="inferred from homology"/>
<evidence type="ECO:0000256" key="1">
    <source>
        <dbReference type="ARBA" id="ARBA00023277"/>
    </source>
</evidence>
<dbReference type="GO" id="GO:0009254">
    <property type="term" value="P:peptidoglycan turnover"/>
    <property type="evidence" value="ECO:0007669"/>
    <property type="project" value="UniProtKB-UniRule"/>
</dbReference>